<dbReference type="InterPro" id="IPR036909">
    <property type="entry name" value="Cyt_c-like_dom_sf"/>
</dbReference>
<feature type="domain" description="Cytochrome c" evidence="5">
    <location>
        <begin position="66"/>
        <end position="172"/>
    </location>
</feature>
<accession>A0A9X4XNK2</accession>
<evidence type="ECO:0000313" key="6">
    <source>
        <dbReference type="EMBL" id="MTW17391.1"/>
    </source>
</evidence>
<dbReference type="InterPro" id="IPR009056">
    <property type="entry name" value="Cyt_c-like_dom"/>
</dbReference>
<dbReference type="GO" id="GO:0020037">
    <property type="term" value="F:heme binding"/>
    <property type="evidence" value="ECO:0007669"/>
    <property type="project" value="InterPro"/>
</dbReference>
<dbReference type="PROSITE" id="PS51007">
    <property type="entry name" value="CYTC"/>
    <property type="match status" value="1"/>
</dbReference>
<dbReference type="InterPro" id="IPR030999">
    <property type="entry name" value="Thiosulf_SoxX"/>
</dbReference>
<dbReference type="RefSeq" id="WP_155480111.1">
    <property type="nucleotide sequence ID" value="NZ_WNKV01000010.1"/>
</dbReference>
<dbReference type="SUPFAM" id="SSF46626">
    <property type="entry name" value="Cytochrome c"/>
    <property type="match status" value="1"/>
</dbReference>
<evidence type="ECO:0000313" key="7">
    <source>
        <dbReference type="Proteomes" id="UP000438991"/>
    </source>
</evidence>
<dbReference type="GO" id="GO:0046872">
    <property type="term" value="F:metal ion binding"/>
    <property type="evidence" value="ECO:0007669"/>
    <property type="project" value="UniProtKB-KW"/>
</dbReference>
<evidence type="ECO:0000256" key="1">
    <source>
        <dbReference type="ARBA" id="ARBA00022617"/>
    </source>
</evidence>
<keyword evidence="1 4" id="KW-0349">Heme</keyword>
<evidence type="ECO:0000256" key="4">
    <source>
        <dbReference type="PROSITE-ProRule" id="PRU00433"/>
    </source>
</evidence>
<evidence type="ECO:0000256" key="2">
    <source>
        <dbReference type="ARBA" id="ARBA00022723"/>
    </source>
</evidence>
<evidence type="ECO:0000256" key="3">
    <source>
        <dbReference type="ARBA" id="ARBA00023004"/>
    </source>
</evidence>
<gene>
    <name evidence="6" type="primary">soxX</name>
    <name evidence="6" type="ORF">GJ689_14380</name>
</gene>
<evidence type="ECO:0000259" key="5">
    <source>
        <dbReference type="PROSITE" id="PS51007"/>
    </source>
</evidence>
<dbReference type="Proteomes" id="UP000438991">
    <property type="component" value="Unassembled WGS sequence"/>
</dbReference>
<dbReference type="Pfam" id="PF00034">
    <property type="entry name" value="Cytochrom_C"/>
    <property type="match status" value="1"/>
</dbReference>
<keyword evidence="2 4" id="KW-0479">Metal-binding</keyword>
<keyword evidence="3 4" id="KW-0408">Iron</keyword>
<protein>
    <submittedName>
        <fullName evidence="6">Sulfur oxidation c-type cytochrome SoxX</fullName>
    </submittedName>
</protein>
<dbReference type="EMBL" id="WNKV01000010">
    <property type="protein sequence ID" value="MTW17391.1"/>
    <property type="molecule type" value="Genomic_DNA"/>
</dbReference>
<dbReference type="AlphaFoldDB" id="A0A9X4XNK2"/>
<sequence length="172" mass="17878">MRREAALSAAVIAVIFTAPGRLPAVAQGAAAPSAGVAPIAPALLAVKVVEENGVPGVPQALTEKPGDPQAGAKVAVDRRLGNCLGCHQISALGNEQFHGEVGPSLDGAATRWTVPQLRMIVVDPKKIFSDETVMPSFYRVGGPGRVRPEFQGKPILTAQQVEDLVAFLAAQK</sequence>
<reference evidence="6 7" key="1">
    <citation type="submission" date="2019-11" db="EMBL/GenBank/DDBJ databases">
        <title>Whole-genome sequence of Rhodoplanes serenus DSM 18633, type strain.</title>
        <authorList>
            <person name="Kyndt J.A."/>
            <person name="Meyer T.E."/>
        </authorList>
    </citation>
    <scope>NUCLEOTIDE SEQUENCE [LARGE SCALE GENOMIC DNA]</scope>
    <source>
        <strain evidence="6 7">DSM 18633</strain>
    </source>
</reference>
<dbReference type="NCBIfam" id="TIGR04485">
    <property type="entry name" value="thiosulf_SoxX"/>
    <property type="match status" value="1"/>
</dbReference>
<organism evidence="6 7">
    <name type="scientific">Rhodoplanes serenus</name>
    <dbReference type="NCBI Taxonomy" id="200615"/>
    <lineage>
        <taxon>Bacteria</taxon>
        <taxon>Pseudomonadati</taxon>
        <taxon>Pseudomonadota</taxon>
        <taxon>Alphaproteobacteria</taxon>
        <taxon>Hyphomicrobiales</taxon>
        <taxon>Nitrobacteraceae</taxon>
        <taxon>Rhodoplanes</taxon>
    </lineage>
</organism>
<dbReference type="GO" id="GO:0009055">
    <property type="term" value="F:electron transfer activity"/>
    <property type="evidence" value="ECO:0007669"/>
    <property type="project" value="InterPro"/>
</dbReference>
<proteinExistence type="predicted"/>
<dbReference type="Gene3D" id="1.10.760.10">
    <property type="entry name" value="Cytochrome c-like domain"/>
    <property type="match status" value="1"/>
</dbReference>
<comment type="caution">
    <text evidence="6">The sequence shown here is derived from an EMBL/GenBank/DDBJ whole genome shotgun (WGS) entry which is preliminary data.</text>
</comment>
<name>A0A9X4XNK2_9BRAD</name>